<dbReference type="Proteomes" id="UP000840039">
    <property type="component" value="Unassembled WGS sequence"/>
</dbReference>
<feature type="chain" id="PRO_5044052860" evidence="10">
    <location>
        <begin position="24"/>
        <end position="774"/>
    </location>
</feature>
<dbReference type="Gene3D" id="1.10.530.10">
    <property type="match status" value="1"/>
</dbReference>
<dbReference type="PROSITE" id="PS51780">
    <property type="entry name" value="GW"/>
    <property type="match status" value="7"/>
</dbReference>
<comment type="caution">
    <text evidence="12">The sequence shown here is derived from an EMBL/GenBank/DDBJ whole genome shotgun (WGS) entry which is preliminary data.</text>
</comment>
<keyword evidence="6" id="KW-0677">Repeat</keyword>
<dbReference type="AlphaFoldDB" id="A0A0B8QWU0"/>
<evidence type="ECO:0000256" key="7">
    <source>
        <dbReference type="ARBA" id="ARBA00022801"/>
    </source>
</evidence>
<reference evidence="18" key="2">
    <citation type="journal article" date="2018" name="Genome Biol.">
        <title>SKESA: strategic k-mer extension for scrupulous assemblies.</title>
        <authorList>
            <person name="Souvorov A."/>
            <person name="Agarwala R."/>
            <person name="Lipman D.J."/>
        </authorList>
    </citation>
    <scope>NUCLEOTIDE SEQUENCE [LARGE SCALE GENOMIC DNA]</scope>
    <source>
        <strain evidence="18">09CEB371LM</strain>
    </source>
</reference>
<dbReference type="EC" id="3.2.1.-" evidence="19"/>
<dbReference type="SUPFAM" id="SSF82057">
    <property type="entry name" value="Prokaryotic SH3-related domain"/>
    <property type="match status" value="7"/>
</dbReference>
<dbReference type="Proteomes" id="UP000527632">
    <property type="component" value="Unassembled WGS sequence"/>
</dbReference>
<dbReference type="Proteomes" id="UP000528151">
    <property type="component" value="Unassembled WGS sequence"/>
</dbReference>
<dbReference type="EMBL" id="AABGUK010000001">
    <property type="protein sequence ID" value="EAH4240590.1"/>
    <property type="molecule type" value="Genomic_DNA"/>
</dbReference>
<organism evidence="12 21">
    <name type="scientific">Listeria monocytogenes</name>
    <dbReference type="NCBI Taxonomy" id="1639"/>
    <lineage>
        <taxon>Bacteria</taxon>
        <taxon>Bacillati</taxon>
        <taxon>Bacillota</taxon>
        <taxon>Bacilli</taxon>
        <taxon>Bacillales</taxon>
        <taxon>Listeriaceae</taxon>
        <taxon>Listeria</taxon>
    </lineage>
</organism>
<evidence type="ECO:0000256" key="2">
    <source>
        <dbReference type="ARBA" id="ARBA00004613"/>
    </source>
</evidence>
<gene>
    <name evidence="19" type="primary">lytg_3</name>
    <name evidence="12" type="ORF">ARY78_00815</name>
    <name evidence="13" type="ORF">CA369_12945</name>
    <name evidence="14" type="ORF">CW845_08145</name>
    <name evidence="19" type="ORF">DYZ80_00163</name>
    <name evidence="15" type="ORF">E5F58_01085</name>
    <name evidence="16" type="ORF">F6515_16065</name>
    <name evidence="17" type="ORF">FV747_14155</name>
    <name evidence="18" type="ORF">GHH22_15645</name>
</gene>
<dbReference type="GO" id="GO:0016798">
    <property type="term" value="F:hydrolase activity, acting on glycosyl bonds"/>
    <property type="evidence" value="ECO:0007669"/>
    <property type="project" value="UniProtKB-KW"/>
</dbReference>
<evidence type="ECO:0000256" key="5">
    <source>
        <dbReference type="ARBA" id="ARBA00022729"/>
    </source>
</evidence>
<dbReference type="Gene3D" id="2.30.30.170">
    <property type="match status" value="7"/>
</dbReference>
<evidence type="ECO:0000313" key="26">
    <source>
        <dbReference type="Proteomes" id="UP000528151"/>
    </source>
</evidence>
<evidence type="ECO:0000313" key="23">
    <source>
        <dbReference type="Proteomes" id="UP000489121"/>
    </source>
</evidence>
<dbReference type="InterPro" id="IPR038200">
    <property type="entry name" value="GW_dom_sf"/>
</dbReference>
<dbReference type="GO" id="GO:0004040">
    <property type="term" value="F:amidase activity"/>
    <property type="evidence" value="ECO:0007669"/>
    <property type="project" value="InterPro"/>
</dbReference>
<reference evidence="14 24" key="4">
    <citation type="submission" date="2019-04" db="EMBL/GenBank/DDBJ databases">
        <authorList>
            <consortium name="GenomeTrakr network: Whole genome sequencing for foodborne pathogen traceback"/>
        </authorList>
    </citation>
    <scope>NUCLEOTIDE SEQUENCE [LARGE SCALE GENOMIC DNA]</scope>
    <source>
        <strain evidence="14 24">CFSAN072474</strain>
    </source>
</reference>
<evidence type="ECO:0000313" key="20">
    <source>
        <dbReference type="Proteomes" id="UP000272537"/>
    </source>
</evidence>
<reference evidence="16 23" key="6">
    <citation type="submission" date="2019-09" db="EMBL/GenBank/DDBJ databases">
        <authorList>
            <consortium name="PulseNet: The National Subtyping Network for Foodborne Disease Surveillance"/>
            <person name="Tarr C.L."/>
            <person name="Trees E."/>
            <person name="Katz L.S."/>
            <person name="Carleton-Romer H.A."/>
            <person name="Stroika S."/>
            <person name="Kucerova Z."/>
            <person name="Roache K.F."/>
            <person name="Sabol A.L."/>
            <person name="Besser J."/>
            <person name="Gerner-Smidt P."/>
        </authorList>
    </citation>
    <scope>NUCLEOTIDE SEQUENCE [LARGE SCALE GENOMIC DNA]</scope>
    <source>
        <strain evidence="16 23">PNUSAL005692</strain>
    </source>
</reference>
<dbReference type="Pfam" id="PF01832">
    <property type="entry name" value="Glucosaminidase"/>
    <property type="match status" value="1"/>
</dbReference>
<evidence type="ECO:0000256" key="3">
    <source>
        <dbReference type="ARBA" id="ARBA00022475"/>
    </source>
</evidence>
<evidence type="ECO:0000313" key="22">
    <source>
        <dbReference type="Proteomes" id="UP000467536"/>
    </source>
</evidence>
<dbReference type="GO" id="GO:0071555">
    <property type="term" value="P:cell wall organization"/>
    <property type="evidence" value="ECO:0007669"/>
    <property type="project" value="UniProtKB-KW"/>
</dbReference>
<dbReference type="GO" id="GO:0005886">
    <property type="term" value="C:plasma membrane"/>
    <property type="evidence" value="ECO:0007669"/>
    <property type="project" value="UniProtKB-SubCell"/>
</dbReference>
<reference evidence="19 20" key="1">
    <citation type="journal article" date="2018" name="BMC Genomics">
        <title>Genes significantly associated with lineage II food isolates of Listeria monocytogenes.</title>
        <authorList>
            <person name="Pirone-Davies C."/>
            <person name="Chen Y."/>
            <person name="Pightling A."/>
            <person name="Ryan G."/>
            <person name="Wang Y."/>
            <person name="Yao K."/>
            <person name="Hoffmann M."/>
            <person name="Allard M.W."/>
        </authorList>
    </citation>
    <scope>NUCLEOTIDE SEQUENCE [LARGE SCALE GENOMIC DNA]</scope>
    <source>
        <strain evidence="19 20">PNUSAL000550</strain>
    </source>
</reference>
<dbReference type="InterPro" id="IPR025987">
    <property type="entry name" value="GW_dom"/>
</dbReference>
<dbReference type="Proteomes" id="UP000467536">
    <property type="component" value="Unassembled WGS sequence"/>
</dbReference>
<evidence type="ECO:0000313" key="13">
    <source>
        <dbReference type="EMBL" id="EAG4463202.1"/>
    </source>
</evidence>
<feature type="domain" description="GW" evidence="11">
    <location>
        <begin position="290"/>
        <end position="368"/>
    </location>
</feature>
<dbReference type="RefSeq" id="WP_003743853.1">
    <property type="nucleotide sequence ID" value="NC_021827.1"/>
</dbReference>
<dbReference type="EMBL" id="DAAEEB010000017">
    <property type="protein sequence ID" value="HAA8054569.1"/>
    <property type="molecule type" value="Genomic_DNA"/>
</dbReference>
<dbReference type="Proteomes" id="UP000489121">
    <property type="component" value="Unassembled WGS sequence"/>
</dbReference>
<dbReference type="Proteomes" id="UP000522199">
    <property type="component" value="Unassembled WGS sequence"/>
</dbReference>
<dbReference type="InterPro" id="IPR002901">
    <property type="entry name" value="MGlyc_endo_b_GlcNAc-like_dom"/>
</dbReference>
<feature type="domain" description="GW" evidence="11">
    <location>
        <begin position="373"/>
        <end position="451"/>
    </location>
</feature>
<keyword evidence="9" id="KW-0961">Cell wall biogenesis/degradation</keyword>
<keyword evidence="19" id="KW-0326">Glycosidase</keyword>
<dbReference type="PANTHER" id="PTHR33308">
    <property type="entry name" value="PEPTIDOGLYCAN HYDROLASE FLGJ"/>
    <property type="match status" value="1"/>
</dbReference>
<evidence type="ECO:0000256" key="4">
    <source>
        <dbReference type="ARBA" id="ARBA00022525"/>
    </source>
</evidence>
<reference evidence="21 26" key="3">
    <citation type="submission" date="2018-06" db="EMBL/GenBank/DDBJ databases">
        <authorList>
            <consortium name="GenomeTrakr: Next Generation Sequencing Network for Food Pathogen Tracability"/>
        </authorList>
    </citation>
    <scope>NUCLEOTIDE SEQUENCE [LARGE SCALE GENOMIC DNA]</scope>
    <source>
        <strain evidence="13 26">CFSAN063727</strain>
        <strain evidence="12 21">FDA00007096</strain>
        <strain evidence="15 25">LS1344</strain>
    </source>
</reference>
<accession>A0A0B8QWU0</accession>
<evidence type="ECO:0000313" key="17">
    <source>
        <dbReference type="EMBL" id="EDO0987141.1"/>
    </source>
</evidence>
<dbReference type="EMBL" id="AALGDA010000123">
    <property type="protein sequence ID" value="ECY9784492.1"/>
    <property type="molecule type" value="Genomic_DNA"/>
</dbReference>
<evidence type="ECO:0000256" key="8">
    <source>
        <dbReference type="ARBA" id="ARBA00023136"/>
    </source>
</evidence>
<keyword evidence="3" id="KW-1003">Cell membrane</keyword>
<dbReference type="GO" id="GO:0005576">
    <property type="term" value="C:extracellular region"/>
    <property type="evidence" value="ECO:0007669"/>
    <property type="project" value="UniProtKB-SubCell"/>
</dbReference>
<dbReference type="PRINTS" id="PR01002">
    <property type="entry name" value="FLGFLGJ"/>
</dbReference>
<feature type="signal peptide" evidence="10">
    <location>
        <begin position="1"/>
        <end position="23"/>
    </location>
</feature>
<name>A0A0B8QWU0_LISMN</name>
<protein>
    <submittedName>
        <fullName evidence="19">Exo-glucosaminidase LytG</fullName>
        <ecNumber evidence="19">3.2.1.-</ecNumber>
    </submittedName>
    <submittedName>
        <fullName evidence="12">GW domain-containing glycosaminoglycan-binding protein</fullName>
    </submittedName>
    <submittedName>
        <fullName evidence="18">N-acetylmuramoyl-L-alanine amidase</fullName>
    </submittedName>
</protein>
<dbReference type="Gene3D" id="4.10.80.30">
    <property type="entry name" value="DNA polymerase, domain 6"/>
    <property type="match status" value="1"/>
</dbReference>
<evidence type="ECO:0000313" key="21">
    <source>
        <dbReference type="Proteomes" id="UP000365297"/>
    </source>
</evidence>
<evidence type="ECO:0000313" key="14">
    <source>
        <dbReference type="EMBL" id="EAG9387455.1"/>
    </source>
</evidence>
<keyword evidence="4" id="KW-0964">Secreted</keyword>
<evidence type="ECO:0000259" key="11">
    <source>
        <dbReference type="PROSITE" id="PS51780"/>
    </source>
</evidence>
<dbReference type="EMBL" id="AANEHK010000019">
    <property type="protein sequence ID" value="EDO0987141.1"/>
    <property type="molecule type" value="Genomic_DNA"/>
</dbReference>
<evidence type="ECO:0000256" key="9">
    <source>
        <dbReference type="ARBA" id="ARBA00023316"/>
    </source>
</evidence>
<dbReference type="OMA" id="TNKWSTY"/>
<dbReference type="InterPro" id="IPR051056">
    <property type="entry name" value="Glycosyl_Hydrolase_73"/>
</dbReference>
<dbReference type="EMBL" id="AAAIXK010000001">
    <property type="protein sequence ID" value="EAC5548969.1"/>
    <property type="molecule type" value="Genomic_DNA"/>
</dbReference>
<evidence type="ECO:0000256" key="1">
    <source>
        <dbReference type="ARBA" id="ARBA00004236"/>
    </source>
</evidence>
<evidence type="ECO:0000256" key="6">
    <source>
        <dbReference type="ARBA" id="ARBA00022737"/>
    </source>
</evidence>
<keyword evidence="5 10" id="KW-0732">Signal</keyword>
<dbReference type="KEGG" id="lmok:CQ02_05590"/>
<evidence type="ECO:0000256" key="10">
    <source>
        <dbReference type="SAM" id="SignalP"/>
    </source>
</evidence>
<reference evidence="17 22" key="5">
    <citation type="submission" date="2019-08" db="EMBL/GenBank/DDBJ databases">
        <authorList>
            <person name="Ashton P.M."/>
            <person name="Dallman T."/>
            <person name="Nair S."/>
            <person name="De Pinna E."/>
            <person name="Peters T."/>
            <person name="Grant K."/>
        </authorList>
    </citation>
    <scope>NUCLEOTIDE SEQUENCE [LARGE SCALE GENOMIC DNA]</scope>
    <source>
        <strain evidence="17 22">788324</strain>
    </source>
</reference>
<dbReference type="Proteomes" id="UP000365297">
    <property type="component" value="Unassembled WGS sequence"/>
</dbReference>
<dbReference type="NCBIfam" id="NF033202">
    <property type="entry name" value="GW_glycos_SH3"/>
    <property type="match status" value="7"/>
</dbReference>
<dbReference type="EMBL" id="QXLS01000001">
    <property type="protein sequence ID" value="RKA10636.1"/>
    <property type="molecule type" value="Genomic_DNA"/>
</dbReference>
<evidence type="ECO:0000313" key="25">
    <source>
        <dbReference type="Proteomes" id="UP000527632"/>
    </source>
</evidence>
<dbReference type="EMBL" id="AABEKY010000004">
    <property type="protein sequence ID" value="EAG9387455.1"/>
    <property type="molecule type" value="Genomic_DNA"/>
</dbReference>
<feature type="domain" description="GW" evidence="11">
    <location>
        <begin position="535"/>
        <end position="613"/>
    </location>
</feature>
<evidence type="ECO:0000313" key="19">
    <source>
        <dbReference type="EMBL" id="RKA10636.1"/>
    </source>
</evidence>
<evidence type="ECO:0000313" key="18">
    <source>
        <dbReference type="EMBL" id="HAA8054569.1"/>
    </source>
</evidence>
<feature type="domain" description="GW" evidence="11">
    <location>
        <begin position="454"/>
        <end position="532"/>
    </location>
</feature>
<dbReference type="Pfam" id="PF13457">
    <property type="entry name" value="GW"/>
    <property type="match status" value="7"/>
</dbReference>
<evidence type="ECO:0000313" key="24">
    <source>
        <dbReference type="Proteomes" id="UP000522199"/>
    </source>
</evidence>
<dbReference type="FunFam" id="2.30.30.170:FF:000001">
    <property type="entry name" value="Internalin B"/>
    <property type="match status" value="3"/>
</dbReference>
<reference evidence="18" key="7">
    <citation type="submission" date="2019-10" db="EMBL/GenBank/DDBJ databases">
        <authorList>
            <consortium name="NCBI Pathogen Detection Project"/>
        </authorList>
    </citation>
    <scope>NUCLEOTIDE SEQUENCE</scope>
    <source>
        <strain evidence="18">09CEB371LM</strain>
    </source>
</reference>
<evidence type="ECO:0000313" key="16">
    <source>
        <dbReference type="EMBL" id="ECY9784492.1"/>
    </source>
</evidence>
<dbReference type="SMART" id="SM00047">
    <property type="entry name" value="LYZ2"/>
    <property type="match status" value="1"/>
</dbReference>
<evidence type="ECO:0000313" key="15">
    <source>
        <dbReference type="EMBL" id="EAH4240590.1"/>
    </source>
</evidence>
<feature type="domain" description="GW" evidence="11">
    <location>
        <begin position="697"/>
        <end position="774"/>
    </location>
</feature>
<sequence>MINKKWMKIVMIPMLVVPMYGLTTVGGQLQDSLTGENSFVKEVEAATTASQQAFIDKIAPAAQASQEKYHLLSSITLAQAILESGWGKSGLATQGYNLFGIKGKYNGQSVIMTTSEYVNGEWIKIDAEFRKYPSWNESVTDHTLLLVNGTSWNKDLYKKVVDATDYKVAAMELQKAGYATSPTYGASLIQVIENYDLAKYDVLYDKILTQKSTSGKATVTSPTGNGVWTLPYKVKGVQSVSPASTYANKDIDLVSVATTKRGTYYQFKYNGKVVGWVDGKALTIYDSVNYDKVNVGRAKITSPVSNGIWSKPYNVYGREFVTNATTYAQQEIKLLREAQTAKGTYYQFSINNKTIGWIDKRALTIYPYDSIISSKNVNLDGQITNPTGNGIWTKAYKLEGTTSVAQATKYANKDVKISQQIETQHGTYYNISIDGKAIGWLDRNAITLYDQEEYNKTVAIDAVVKNVKGNAVWTEPYRTVGTKLIGPAETYLNKEVEVVREAKTPKGTYYQFKSGGKVIGWLDKKAFDVYDNINYNKAVNLDAVVENVTGNAVWTAPYKSKGVKLVTSAATYKGKATKITREAQTSRGTYYEFSVDGKVIGWLDKKAFDVYDNINYNKAVNLDAVVENVTGNAVWTAPYKSKGVKLVTSAATYKDKATKITREAQTSRGTYYEFSVNGKVIGWLDKKAFDVYDSIEYNKAINMTGLLSNAPGNGIWTEPYRVIGTKNVGQATAYANKTVQLIREAKTTRATYYQMSVNGKIVGWVDKRAFTNVK</sequence>
<comment type="subcellular location">
    <subcellularLocation>
        <location evidence="1">Cell membrane</location>
    </subcellularLocation>
    <subcellularLocation>
        <location evidence="2">Secreted</location>
    </subcellularLocation>
</comment>
<keyword evidence="8" id="KW-0472">Membrane</keyword>
<feature type="domain" description="GW" evidence="11">
    <location>
        <begin position="209"/>
        <end position="287"/>
    </location>
</feature>
<dbReference type="SMR" id="A0A0B8QWU0"/>
<dbReference type="EMBL" id="AABBZO010000017">
    <property type="protein sequence ID" value="EAG4463202.1"/>
    <property type="molecule type" value="Genomic_DNA"/>
</dbReference>
<dbReference type="PANTHER" id="PTHR33308:SF10">
    <property type="entry name" value="EXO-GLUCOSAMINIDASE LYTG"/>
    <property type="match status" value="1"/>
</dbReference>
<feature type="domain" description="GW" evidence="11">
    <location>
        <begin position="616"/>
        <end position="694"/>
    </location>
</feature>
<proteinExistence type="predicted"/>
<keyword evidence="7 19" id="KW-0378">Hydrolase</keyword>
<evidence type="ECO:0000313" key="12">
    <source>
        <dbReference type="EMBL" id="EAC5548969.1"/>
    </source>
</evidence>
<dbReference type="Proteomes" id="UP000272537">
    <property type="component" value="Unassembled WGS sequence"/>
</dbReference>